<accession>A0A4Q7NG19</accession>
<proteinExistence type="predicted"/>
<dbReference type="InterPro" id="IPR035490">
    <property type="entry name" value="GlmS/FrlB_SIS"/>
</dbReference>
<dbReference type="Gene3D" id="3.40.50.10490">
    <property type="entry name" value="Glucose-6-phosphate isomerase like protein, domain 1"/>
    <property type="match status" value="2"/>
</dbReference>
<keyword evidence="1" id="KW-0677">Repeat</keyword>
<evidence type="ECO:0000313" key="4">
    <source>
        <dbReference type="Proteomes" id="UP000293638"/>
    </source>
</evidence>
<dbReference type="PROSITE" id="PS51464">
    <property type="entry name" value="SIS"/>
    <property type="match status" value="2"/>
</dbReference>
<evidence type="ECO:0000256" key="1">
    <source>
        <dbReference type="ARBA" id="ARBA00022737"/>
    </source>
</evidence>
<dbReference type="AlphaFoldDB" id="A0A4Q7NG19"/>
<dbReference type="GO" id="GO:1901135">
    <property type="term" value="P:carbohydrate derivative metabolic process"/>
    <property type="evidence" value="ECO:0007669"/>
    <property type="project" value="InterPro"/>
</dbReference>
<dbReference type="SUPFAM" id="SSF53697">
    <property type="entry name" value="SIS domain"/>
    <property type="match status" value="1"/>
</dbReference>
<dbReference type="CDD" id="cd05008">
    <property type="entry name" value="SIS_GlmS_GlmD_1"/>
    <property type="match status" value="1"/>
</dbReference>
<protein>
    <submittedName>
        <fullName evidence="3">Glutamine--fructose-6-phosphate transaminase</fullName>
    </submittedName>
</protein>
<dbReference type="InterPro" id="IPR001347">
    <property type="entry name" value="SIS_dom"/>
</dbReference>
<feature type="domain" description="SIS" evidence="2">
    <location>
        <begin position="198"/>
        <end position="335"/>
    </location>
</feature>
<reference evidence="3 4" key="1">
    <citation type="submission" date="2019-02" db="EMBL/GenBank/DDBJ databases">
        <title>Genomic Encyclopedia of Type Strains, Phase IV (KMG-IV): sequencing the most valuable type-strain genomes for metagenomic binning, comparative biology and taxonomic classification.</title>
        <authorList>
            <person name="Goeker M."/>
        </authorList>
    </citation>
    <scope>NUCLEOTIDE SEQUENCE [LARGE SCALE GENOMIC DNA]</scope>
    <source>
        <strain evidence="3 4">DSM 45622</strain>
    </source>
</reference>
<dbReference type="InterPro" id="IPR046348">
    <property type="entry name" value="SIS_dom_sf"/>
</dbReference>
<dbReference type="PANTHER" id="PTHR10937:SF8">
    <property type="entry name" value="AMINOTRANSFERASE-RELATED"/>
    <property type="match status" value="1"/>
</dbReference>
<feature type="domain" description="SIS" evidence="2">
    <location>
        <begin position="33"/>
        <end position="175"/>
    </location>
</feature>
<evidence type="ECO:0000259" key="2">
    <source>
        <dbReference type="PROSITE" id="PS51464"/>
    </source>
</evidence>
<sequence length="345" mass="35638">MSETGTVMAAEIAEQPVAWSRLLEGGRSDAVRVAQAVRSASPRFVLFAARGTSDSAALYARYLCETVLGLPCGSVSPSTVTVYGARPDLRDVLLVAVSQSGGSPDLVETTSVARECGALTLAVTNTGDSDLARAADLHLDVMAGPEKAVAATKTYTAELLALWLLVDAWRGGDGSRADVLPELGSALLESCAPEVGVLAARLRFADTLLTTGRGYSYPSAVEAALKLTETTYVPARAWSGADLLHGPLAAVDADTPVLAAAGSRRGAEALVDVLERVRGRGGDVSVVGPATGAAGAPALTLPDVDEELAPLLEILPLQLLCLEMARARGLDPDAPRGLAKVTRTR</sequence>
<dbReference type="Pfam" id="PF01380">
    <property type="entry name" value="SIS"/>
    <property type="match status" value="2"/>
</dbReference>
<keyword evidence="4" id="KW-1185">Reference proteome</keyword>
<dbReference type="GO" id="GO:0097367">
    <property type="term" value="F:carbohydrate derivative binding"/>
    <property type="evidence" value="ECO:0007669"/>
    <property type="project" value="InterPro"/>
</dbReference>
<organism evidence="3 4">
    <name type="scientific">Motilibacter rhizosphaerae</name>
    <dbReference type="NCBI Taxonomy" id="598652"/>
    <lineage>
        <taxon>Bacteria</taxon>
        <taxon>Bacillati</taxon>
        <taxon>Actinomycetota</taxon>
        <taxon>Actinomycetes</taxon>
        <taxon>Motilibacterales</taxon>
        <taxon>Motilibacteraceae</taxon>
        <taxon>Motilibacter</taxon>
    </lineage>
</organism>
<name>A0A4Q7NG19_9ACTN</name>
<dbReference type="EMBL" id="SGXD01000004">
    <property type="protein sequence ID" value="RZS82841.1"/>
    <property type="molecule type" value="Genomic_DNA"/>
</dbReference>
<dbReference type="Proteomes" id="UP000293638">
    <property type="component" value="Unassembled WGS sequence"/>
</dbReference>
<dbReference type="PANTHER" id="PTHR10937">
    <property type="entry name" value="GLUCOSAMINE--FRUCTOSE-6-PHOSPHATE AMINOTRANSFERASE, ISOMERIZING"/>
    <property type="match status" value="1"/>
</dbReference>
<dbReference type="CDD" id="cd05009">
    <property type="entry name" value="SIS_GlmS_GlmD_2"/>
    <property type="match status" value="1"/>
</dbReference>
<evidence type="ECO:0000313" key="3">
    <source>
        <dbReference type="EMBL" id="RZS82841.1"/>
    </source>
</evidence>
<comment type="caution">
    <text evidence="3">The sequence shown here is derived from an EMBL/GenBank/DDBJ whole genome shotgun (WGS) entry which is preliminary data.</text>
</comment>
<dbReference type="InterPro" id="IPR035466">
    <property type="entry name" value="GlmS/AgaS_SIS"/>
</dbReference>
<gene>
    <name evidence="3" type="ORF">EV189_3236</name>
</gene>